<comment type="caution">
    <text evidence="3">The sequence shown here is derived from an EMBL/GenBank/DDBJ whole genome shotgun (WGS) entry which is preliminary data.</text>
</comment>
<evidence type="ECO:0000313" key="3">
    <source>
        <dbReference type="EMBL" id="PNF42446.1"/>
    </source>
</evidence>
<dbReference type="Proteomes" id="UP000235965">
    <property type="component" value="Unassembled WGS sequence"/>
</dbReference>
<dbReference type="GO" id="GO:0003824">
    <property type="term" value="F:catalytic activity"/>
    <property type="evidence" value="ECO:0007669"/>
    <property type="project" value="InterPro"/>
</dbReference>
<dbReference type="SUPFAM" id="SSF56219">
    <property type="entry name" value="DNase I-like"/>
    <property type="match status" value="1"/>
</dbReference>
<proteinExistence type="predicted"/>
<evidence type="ECO:0000256" key="1">
    <source>
        <dbReference type="SAM" id="MobiDB-lite"/>
    </source>
</evidence>
<evidence type="ECO:0000313" key="4">
    <source>
        <dbReference type="Proteomes" id="UP000235965"/>
    </source>
</evidence>
<dbReference type="EMBL" id="NEVH01002149">
    <property type="protein sequence ID" value="PNF42446.1"/>
    <property type="molecule type" value="Genomic_DNA"/>
</dbReference>
<organism evidence="3 4">
    <name type="scientific">Cryptotermes secundus</name>
    <dbReference type="NCBI Taxonomy" id="105785"/>
    <lineage>
        <taxon>Eukaryota</taxon>
        <taxon>Metazoa</taxon>
        <taxon>Ecdysozoa</taxon>
        <taxon>Arthropoda</taxon>
        <taxon>Hexapoda</taxon>
        <taxon>Insecta</taxon>
        <taxon>Pterygota</taxon>
        <taxon>Neoptera</taxon>
        <taxon>Polyneoptera</taxon>
        <taxon>Dictyoptera</taxon>
        <taxon>Blattodea</taxon>
        <taxon>Blattoidea</taxon>
        <taxon>Termitoidae</taxon>
        <taxon>Kalotermitidae</taxon>
        <taxon>Cryptotermitinae</taxon>
        <taxon>Cryptotermes</taxon>
    </lineage>
</organism>
<dbReference type="InterPro" id="IPR036691">
    <property type="entry name" value="Endo/exonu/phosph_ase_sf"/>
</dbReference>
<keyword evidence="4" id="KW-1185">Reference proteome</keyword>
<protein>
    <recommendedName>
        <fullName evidence="2">Endonuclease/exonuclease/phosphatase domain-containing protein</fullName>
    </recommendedName>
</protein>
<feature type="domain" description="Endonuclease/exonuclease/phosphatase" evidence="2">
    <location>
        <begin position="20"/>
        <end position="216"/>
    </location>
</feature>
<feature type="region of interest" description="Disordered" evidence="1">
    <location>
        <begin position="344"/>
        <end position="371"/>
    </location>
</feature>
<gene>
    <name evidence="3" type="ORF">B7P43_G09358</name>
</gene>
<dbReference type="InterPro" id="IPR005135">
    <property type="entry name" value="Endo/exonuclease/phosphatase"/>
</dbReference>
<reference evidence="3 4" key="1">
    <citation type="submission" date="2017-12" db="EMBL/GenBank/DDBJ databases">
        <title>Hemimetabolous genomes reveal molecular basis of termite eusociality.</title>
        <authorList>
            <person name="Harrison M.C."/>
            <person name="Jongepier E."/>
            <person name="Robertson H.M."/>
            <person name="Arning N."/>
            <person name="Bitard-Feildel T."/>
            <person name="Chao H."/>
            <person name="Childers C.P."/>
            <person name="Dinh H."/>
            <person name="Doddapaneni H."/>
            <person name="Dugan S."/>
            <person name="Gowin J."/>
            <person name="Greiner C."/>
            <person name="Han Y."/>
            <person name="Hu H."/>
            <person name="Hughes D.S.T."/>
            <person name="Huylmans A.-K."/>
            <person name="Kemena C."/>
            <person name="Kremer L.P.M."/>
            <person name="Lee S.L."/>
            <person name="Lopez-Ezquerra A."/>
            <person name="Mallet L."/>
            <person name="Monroy-Kuhn J.M."/>
            <person name="Moser A."/>
            <person name="Murali S.C."/>
            <person name="Muzny D.M."/>
            <person name="Otani S."/>
            <person name="Piulachs M.-D."/>
            <person name="Poelchau M."/>
            <person name="Qu J."/>
            <person name="Schaub F."/>
            <person name="Wada-Katsumata A."/>
            <person name="Worley K.C."/>
            <person name="Xie Q."/>
            <person name="Ylla G."/>
            <person name="Poulsen M."/>
            <person name="Gibbs R.A."/>
            <person name="Schal C."/>
            <person name="Richards S."/>
            <person name="Belles X."/>
            <person name="Korb J."/>
            <person name="Bornberg-Bauer E."/>
        </authorList>
    </citation>
    <scope>NUCLEOTIDE SEQUENCE [LARGE SCALE GENOMIC DNA]</scope>
    <source>
        <tissue evidence="3">Whole body</tissue>
    </source>
</reference>
<accession>A0A2J7RNN6</accession>
<dbReference type="Pfam" id="PF03372">
    <property type="entry name" value="Exo_endo_phos"/>
    <property type="match status" value="1"/>
</dbReference>
<dbReference type="AlphaFoldDB" id="A0A2J7RNN6"/>
<sequence>MGWRWHRTSRRPYIFLLKGAVAEEILKYKLDLAGVQEVRRDGGGIAPAGDYTFFYGKGNEKNKIGTGFFVHKRIVSAVKTVEFVSDRISYIILKGRWYDIVMNVHAPTEDKIDDTKGRFYEELEHVFDKFPKYLTKILLGDFNAKVGREDIFKPTIGNEGLHEISNDNGVRAVNFATSKNLTVRSIMLPHRNIQKFTWTYPDGKIHNQIDHILIDRRRHSSILDVRSFRAADCDTDHYLVGAKVRERLAVSKQTTRRVHRERFNLKKLNEVEGTEKYCVEISNRFTALENLETEVDVNKAWETIRENIKMSARESLRYYEPKKHKPCFDERCSKRKQAKLQWLQDPSELNGDNLNKIRRETSRHFRNRKRE</sequence>
<evidence type="ECO:0000259" key="2">
    <source>
        <dbReference type="Pfam" id="PF03372"/>
    </source>
</evidence>
<dbReference type="Gene3D" id="3.60.10.10">
    <property type="entry name" value="Endonuclease/exonuclease/phosphatase"/>
    <property type="match status" value="1"/>
</dbReference>
<dbReference type="InParanoid" id="A0A2J7RNN6"/>
<name>A0A2J7RNN6_9NEOP</name>